<protein>
    <submittedName>
        <fullName evidence="2">Uncharacterized protein</fullName>
    </submittedName>
</protein>
<feature type="region of interest" description="Disordered" evidence="1">
    <location>
        <begin position="43"/>
        <end position="68"/>
    </location>
</feature>
<organism evidence="2 3">
    <name type="scientific">Hypocrea atroviridis (strain ATCC 20476 / IMI 206040)</name>
    <name type="common">Trichoderma atroviride</name>
    <dbReference type="NCBI Taxonomy" id="452589"/>
    <lineage>
        <taxon>Eukaryota</taxon>
        <taxon>Fungi</taxon>
        <taxon>Dikarya</taxon>
        <taxon>Ascomycota</taxon>
        <taxon>Pezizomycotina</taxon>
        <taxon>Sordariomycetes</taxon>
        <taxon>Hypocreomycetidae</taxon>
        <taxon>Hypocreales</taxon>
        <taxon>Hypocreaceae</taxon>
        <taxon>Trichoderma</taxon>
    </lineage>
</organism>
<name>G9NTQ2_HYPAI</name>
<keyword evidence="3" id="KW-1185">Reference proteome</keyword>
<sequence>MVSWVDVLVRKAINVNGWFGITATRLLQLLCYCSFCSRRSSHLSLASNTPSCNGRTRRKDQRTKGRERTRFASALHPSAQRAIQFHLTATKRLFKNASPWDPLRAIL</sequence>
<dbReference type="EMBL" id="ABDG02000023">
    <property type="protein sequence ID" value="EHK46092.1"/>
    <property type="molecule type" value="Genomic_DNA"/>
</dbReference>
<dbReference type="HOGENOM" id="CLU_2210415_0_0_1"/>
<proteinExistence type="predicted"/>
<evidence type="ECO:0000313" key="2">
    <source>
        <dbReference type="EMBL" id="EHK46092.1"/>
    </source>
</evidence>
<accession>G9NTQ2</accession>
<dbReference type="Proteomes" id="UP000005426">
    <property type="component" value="Unassembled WGS sequence"/>
</dbReference>
<gene>
    <name evidence="2" type="ORF">TRIATDRAFT_159167</name>
</gene>
<evidence type="ECO:0000256" key="1">
    <source>
        <dbReference type="SAM" id="MobiDB-lite"/>
    </source>
</evidence>
<dbReference type="AlphaFoldDB" id="G9NTQ2"/>
<evidence type="ECO:0000313" key="3">
    <source>
        <dbReference type="Proteomes" id="UP000005426"/>
    </source>
</evidence>
<comment type="caution">
    <text evidence="2">The sequence shown here is derived from an EMBL/GenBank/DDBJ whole genome shotgun (WGS) entry which is preliminary data.</text>
</comment>
<reference evidence="2 3" key="1">
    <citation type="journal article" date="2011" name="Genome Biol.">
        <title>Comparative genome sequence analysis underscores mycoparasitism as the ancestral life style of Trichoderma.</title>
        <authorList>
            <person name="Kubicek C.P."/>
            <person name="Herrera-Estrella A."/>
            <person name="Seidl-Seiboth V."/>
            <person name="Martinez D.A."/>
            <person name="Druzhinina I.S."/>
            <person name="Thon M."/>
            <person name="Zeilinger S."/>
            <person name="Casas-Flores S."/>
            <person name="Horwitz B.A."/>
            <person name="Mukherjee P.K."/>
            <person name="Mukherjee M."/>
            <person name="Kredics L."/>
            <person name="Alcaraz L.D."/>
            <person name="Aerts A."/>
            <person name="Antal Z."/>
            <person name="Atanasova L."/>
            <person name="Cervantes-Badillo M.G."/>
            <person name="Challacombe J."/>
            <person name="Chertkov O."/>
            <person name="McCluskey K."/>
            <person name="Coulpier F."/>
            <person name="Deshpande N."/>
            <person name="von Doehren H."/>
            <person name="Ebbole D.J."/>
            <person name="Esquivel-Naranjo E.U."/>
            <person name="Fekete E."/>
            <person name="Flipphi M."/>
            <person name="Glaser F."/>
            <person name="Gomez-Rodriguez E.Y."/>
            <person name="Gruber S."/>
            <person name="Han C."/>
            <person name="Henrissat B."/>
            <person name="Hermosa R."/>
            <person name="Hernandez-Onate M."/>
            <person name="Karaffa L."/>
            <person name="Kosti I."/>
            <person name="Le Crom S."/>
            <person name="Lindquist E."/>
            <person name="Lucas S."/>
            <person name="Luebeck M."/>
            <person name="Luebeck P.S."/>
            <person name="Margeot A."/>
            <person name="Metz B."/>
            <person name="Misra M."/>
            <person name="Nevalainen H."/>
            <person name="Omann M."/>
            <person name="Packer N."/>
            <person name="Perrone G."/>
            <person name="Uresti-Rivera E.E."/>
            <person name="Salamov A."/>
            <person name="Schmoll M."/>
            <person name="Seiboth B."/>
            <person name="Shapiro H."/>
            <person name="Sukno S."/>
            <person name="Tamayo-Ramos J.A."/>
            <person name="Tisch D."/>
            <person name="Wiest A."/>
            <person name="Wilkinson H.H."/>
            <person name="Zhang M."/>
            <person name="Coutinho P.M."/>
            <person name="Kenerley C.M."/>
            <person name="Monte E."/>
            <person name="Baker S.E."/>
            <person name="Grigoriev I.V."/>
        </authorList>
    </citation>
    <scope>NUCLEOTIDE SEQUENCE [LARGE SCALE GENOMIC DNA]</scope>
    <source>
        <strain evidence="3">ATCC 20476 / IMI 206040</strain>
    </source>
</reference>
<feature type="compositionally biased region" description="Polar residues" evidence="1">
    <location>
        <begin position="43"/>
        <end position="54"/>
    </location>
</feature>